<feature type="compositionally biased region" description="Basic and acidic residues" evidence="2">
    <location>
        <begin position="260"/>
        <end position="269"/>
    </location>
</feature>
<organism evidence="4 5">
    <name type="scientific">Cercophora samala</name>
    <dbReference type="NCBI Taxonomy" id="330535"/>
    <lineage>
        <taxon>Eukaryota</taxon>
        <taxon>Fungi</taxon>
        <taxon>Dikarya</taxon>
        <taxon>Ascomycota</taxon>
        <taxon>Pezizomycotina</taxon>
        <taxon>Sordariomycetes</taxon>
        <taxon>Sordariomycetidae</taxon>
        <taxon>Sordariales</taxon>
        <taxon>Lasiosphaeriaceae</taxon>
        <taxon>Cercophora</taxon>
    </lineage>
</organism>
<feature type="compositionally biased region" description="Polar residues" evidence="2">
    <location>
        <begin position="348"/>
        <end position="372"/>
    </location>
</feature>
<keyword evidence="5" id="KW-1185">Reference proteome</keyword>
<gene>
    <name evidence="4" type="ORF">QBC41DRAFT_312232</name>
</gene>
<evidence type="ECO:0000256" key="2">
    <source>
        <dbReference type="SAM" id="MobiDB-lite"/>
    </source>
</evidence>
<dbReference type="AlphaFoldDB" id="A0AA40DGX3"/>
<feature type="compositionally biased region" description="Low complexity" evidence="2">
    <location>
        <begin position="83"/>
        <end position="93"/>
    </location>
</feature>
<keyword evidence="1" id="KW-0479">Metal-binding</keyword>
<keyword evidence="1" id="KW-0863">Zinc-finger</keyword>
<reference evidence="4" key="1">
    <citation type="submission" date="2023-06" db="EMBL/GenBank/DDBJ databases">
        <title>Genome-scale phylogeny and comparative genomics of the fungal order Sordariales.</title>
        <authorList>
            <consortium name="Lawrence Berkeley National Laboratory"/>
            <person name="Hensen N."/>
            <person name="Bonometti L."/>
            <person name="Westerberg I."/>
            <person name="Brannstrom I.O."/>
            <person name="Guillou S."/>
            <person name="Cros-Aarteil S."/>
            <person name="Calhoun S."/>
            <person name="Haridas S."/>
            <person name="Kuo A."/>
            <person name="Mondo S."/>
            <person name="Pangilinan J."/>
            <person name="Riley R."/>
            <person name="Labutti K."/>
            <person name="Andreopoulos B."/>
            <person name="Lipzen A."/>
            <person name="Chen C."/>
            <person name="Yanf M."/>
            <person name="Daum C."/>
            <person name="Ng V."/>
            <person name="Clum A."/>
            <person name="Steindorff A."/>
            <person name="Ohm R."/>
            <person name="Martin F."/>
            <person name="Silar P."/>
            <person name="Natvig D."/>
            <person name="Lalanne C."/>
            <person name="Gautier V."/>
            <person name="Ament-Velasquez S.L."/>
            <person name="Kruys A."/>
            <person name="Hutchinson M.I."/>
            <person name="Powell A.J."/>
            <person name="Barry K."/>
            <person name="Miller A.N."/>
            <person name="Grigoriev I.V."/>
            <person name="Debuchy R."/>
            <person name="Gladieux P."/>
            <person name="Thoren M.H."/>
            <person name="Johannesson H."/>
        </authorList>
    </citation>
    <scope>NUCLEOTIDE SEQUENCE</scope>
    <source>
        <strain evidence="4">CBS 307.81</strain>
    </source>
</reference>
<evidence type="ECO:0000259" key="3">
    <source>
        <dbReference type="PROSITE" id="PS50157"/>
    </source>
</evidence>
<feature type="region of interest" description="Disordered" evidence="2">
    <location>
        <begin position="256"/>
        <end position="372"/>
    </location>
</feature>
<dbReference type="InterPro" id="IPR013087">
    <property type="entry name" value="Znf_C2H2_type"/>
</dbReference>
<dbReference type="EMBL" id="JAULSY010000008">
    <property type="protein sequence ID" value="KAK0673136.1"/>
    <property type="molecule type" value="Genomic_DNA"/>
</dbReference>
<feature type="region of interest" description="Disordered" evidence="2">
    <location>
        <begin position="1"/>
        <end position="124"/>
    </location>
</feature>
<evidence type="ECO:0000313" key="4">
    <source>
        <dbReference type="EMBL" id="KAK0673136.1"/>
    </source>
</evidence>
<dbReference type="GO" id="GO:0008270">
    <property type="term" value="F:zinc ion binding"/>
    <property type="evidence" value="ECO:0007669"/>
    <property type="project" value="UniProtKB-KW"/>
</dbReference>
<feature type="domain" description="C2H2-type" evidence="3">
    <location>
        <begin position="31"/>
        <end position="54"/>
    </location>
</feature>
<proteinExistence type="predicted"/>
<accession>A0AA40DGX3</accession>
<feature type="compositionally biased region" description="Polar residues" evidence="2">
    <location>
        <begin position="8"/>
        <end position="19"/>
    </location>
</feature>
<evidence type="ECO:0000313" key="5">
    <source>
        <dbReference type="Proteomes" id="UP001174997"/>
    </source>
</evidence>
<protein>
    <recommendedName>
        <fullName evidence="3">C2H2-type domain-containing protein</fullName>
    </recommendedName>
</protein>
<evidence type="ECO:0000256" key="1">
    <source>
        <dbReference type="PROSITE-ProRule" id="PRU00042"/>
    </source>
</evidence>
<keyword evidence="1" id="KW-0862">Zinc</keyword>
<feature type="compositionally biased region" description="Polar residues" evidence="2">
    <location>
        <begin position="277"/>
        <end position="297"/>
    </location>
</feature>
<dbReference type="Proteomes" id="UP001174997">
    <property type="component" value="Unassembled WGS sequence"/>
</dbReference>
<comment type="caution">
    <text evidence="4">The sequence shown here is derived from an EMBL/GenBank/DDBJ whole genome shotgun (WGS) entry which is preliminary data.</text>
</comment>
<dbReference type="PROSITE" id="PS00028">
    <property type="entry name" value="ZINC_FINGER_C2H2_1"/>
    <property type="match status" value="1"/>
</dbReference>
<name>A0AA40DGX3_9PEZI</name>
<dbReference type="PROSITE" id="PS50157">
    <property type="entry name" value="ZINC_FINGER_C2H2_2"/>
    <property type="match status" value="1"/>
</dbReference>
<feature type="compositionally biased region" description="Basic and acidic residues" evidence="2">
    <location>
        <begin position="103"/>
        <end position="117"/>
    </location>
</feature>
<sequence>MESKRWASMSTTSRSTTDGQGHDKNGSPTRHKCRRCAQSFDSRNKLMRHVFGDHPPPGSAKREASSAPRRTPAATIGPAEPLSPTTSPGTPTPEAIPLSPVESHGESNDNYTTERPRYQHNHHRNHHPHPFLTFSKEQQLIFVFRILYVLFSVAMKQHEEAKQNQQRLQRLGHLDWDIMTPEPVTPPESPVLVSPTLDFVAPAEQHHRVLSISSTSTLNPLASEFRMVSAGNSFPLNHDSQRDNSPVNERLAAVISNPPAEKDFQRIEKSPPPIQDMSGTKEPTQQASTDPSLQNPAKTEEPIKTQVTEQPRGGDGNSETHDPESEDEDDNDGGAHLVWLDEEEDDQNIATRGASLQNKDSMSTQHTQPKAV</sequence>